<reference evidence="2" key="1">
    <citation type="submission" date="2022-10" db="EMBL/GenBank/DDBJ databases">
        <authorList>
            <person name="Chen Y."/>
            <person name="Dougan E. K."/>
            <person name="Chan C."/>
            <person name="Rhodes N."/>
            <person name="Thang M."/>
        </authorList>
    </citation>
    <scope>NUCLEOTIDE SEQUENCE</scope>
</reference>
<organism evidence="2">
    <name type="scientific">Cladocopium goreaui</name>
    <dbReference type="NCBI Taxonomy" id="2562237"/>
    <lineage>
        <taxon>Eukaryota</taxon>
        <taxon>Sar</taxon>
        <taxon>Alveolata</taxon>
        <taxon>Dinophyceae</taxon>
        <taxon>Suessiales</taxon>
        <taxon>Symbiodiniaceae</taxon>
        <taxon>Cladocopium</taxon>
    </lineage>
</organism>
<comment type="caution">
    <text evidence="2">The sequence shown here is derived from an EMBL/GenBank/DDBJ whole genome shotgun (WGS) entry which is preliminary data.</text>
</comment>
<dbReference type="GO" id="GO:0004519">
    <property type="term" value="F:endonuclease activity"/>
    <property type="evidence" value="ECO:0007669"/>
    <property type="project" value="UniProtKB-KW"/>
</dbReference>
<keyword evidence="4" id="KW-0540">Nuclease</keyword>
<gene>
    <name evidence="2" type="ORF">C1SCF055_LOCUS2410</name>
</gene>
<evidence type="ECO:0000313" key="5">
    <source>
        <dbReference type="Proteomes" id="UP001152797"/>
    </source>
</evidence>
<dbReference type="OrthoDB" id="416662at2759"/>
<sequence length="1930" mass="217542">MPFTPSRSFQGHPPDEDLRLRIAHRCALEKDLDLLLRETWITWRYKVQVSPQLLGVPAPLSNLGGLTIWTSLRFLCMSTAILFFLVLTLILTKVNLICTVLTFGTVSEDFLVEHYEFPVDIDHGEQHHPQNAASETSKSETSVVSLSEGIHFFDKESAEATCIDTQFPSFQGQPFHCENQISNVVYEQSAVEMFKLQAAEEALSVALHDMSDAMAFSDRQGPMMPMHPMPGAPMGPPGQLPANMPMMNWGMQPMQSMHLMQPPYPIGGTQAPLPPPSTPWQAGTAGPPPHMQAAQPVTSVMGAGFAMPTMPEAPSIPPTSEQISPELLSMLKQDVAELPPHIQKAVKETAMKEGVKDGATATRNLHAAATHLGHMRKAYEDSLMARAQLHNNWKKFLSDAVKLWQEYAAQFAAQEKKLSEQISTSKEAFLAAKVSSAKAQETAGEVQEISDEEIGEITTAASGSAQKITDTMEDLNKSLVNLQQQAMSIVSEDEVHLAKRPRRRHPAEEDSTMHATDVDPLSSLAVCISSPQCPMTQYRITDQWQNPIPSEMRQEAGEQVEGMTGEKIKRADGRSGRHRELTLLPDNYKDSRQCRVTWKQFPFAIHDPEILESATNVVIHLPPIGGSFREDAFSLMQKEITLRAAPVLSKSHYQSDAQCAIDMNHSAQPREALGFQFNHNAAPFQPGQVNLFGANEFVIDLFTQWNQHAAVWDEEEPSCMIETWFVDHRWHNPHCRNSRQKQLFANYWQWEDELRRLWIDYVDARSSIDFYVVHPKPPRVANEVAAHVLLVQQEREDWVTSLVNVYEARPERPSLHYNIAVTTHEHILVDNILRVVGHETHCLAPIPSHGFVAWYLQLPLRRGQPLAGRSGYGISLQIWQFRLADYLPNAAASPVPQHGPILLQTKIRKNNICLEDALAVVSEESQNLDDVPSYAVRLRAGDFKSQVPAIVEIYGEPTEAKIVEELKNWGHDCFAFQFAGHHEFLCLARDRIPDDSLQHYIFGTSDGTDPNAAILHSHKGEVLQELDCMKILHSLGYFKTTIQAIQQCLPDVFKVTFAHQVSTLDPGSSTVRQPTPWPERISADLRQQPKPNFCPAELPAECGQCKLRLGVDLDTIATFFSNEEFPLCTTLEGLQIPPSTAWAPDFDWSTSCKVQDVERIVIYTDGSSLSHLRHQPPTLTDEQGMPDTWAFVALGENYSEGELHCRIDHVAIPQSLRLACEFSIVDENFDLGLAHIDHELVGVQLQWQGLSQHRWQPRSSKKGFERADLRRSSLQAAMMQYQVPRWNQDIEHHVDHFNEFVITALDKQHPSRDHGPKKPYIDDEIWALRALKLRHRKSLRETQRRKKAELMFQAWSAWTQRIENQQHVDSVRCYTATLACCTVRCMAQLHSVAQQLRARLCKAKATLLRSRLEQMPRDASAGQILQAIHKLQGPTNPKKIKKKPFPLLKKSDGTHCESSSQRCDRWAEFFCNMEGGRRMTHQDLRDGWIDNLQHFQQQEFDLSLKMLPTLCDLERAYSHVRLGRAVGSRPGDCFADTIFGYLWARVLRSLEQKCIELGLLEVFPEQEFADPFAVQGHDGPDAPQRPFLGPCWMDDLAIPIAGNSAEEAVRKVGLLAGLLLDQCVNFAMSPNLAAGKTELLLALRGRKSRQLRQQFYGAHGRRLFPVVGEHSSYQIQVVTRYKHLGGIIHHGGHLFPLRPGIGSVESRHGDRCHDGALPPQRTQGASREPIQPRDLRVECTDLILNLVDALADREPDDSIDKILRITIQALPISWTQCLLTLEVFLESVDEEFAETLRLDAQYLRAAIVTLQRADAWDFLDRPALGTSGPDDELAHFDRWSSTLLHEEKPWKPSISAPRPIGKDRIILHAFAGRRRVGDYQWYVDKMCEESEGLCSPAITSLILDAAFHALCALRNICGGFLNLLYVNLIK</sequence>
<dbReference type="EMBL" id="CAMXCT020000111">
    <property type="protein sequence ID" value="CAL1127342.1"/>
    <property type="molecule type" value="Genomic_DNA"/>
</dbReference>
<name>A0A9P1BID2_9DINO</name>
<evidence type="ECO:0000256" key="1">
    <source>
        <dbReference type="SAM" id="Coils"/>
    </source>
</evidence>
<accession>A0A9P1BID2</accession>
<keyword evidence="4" id="KW-0378">Hydrolase</keyword>
<evidence type="ECO:0000313" key="3">
    <source>
        <dbReference type="EMBL" id="CAL1127342.1"/>
    </source>
</evidence>
<evidence type="ECO:0000313" key="2">
    <source>
        <dbReference type="EMBL" id="CAI3973967.1"/>
    </source>
</evidence>
<keyword evidence="4" id="KW-0255">Endonuclease</keyword>
<dbReference type="EMBL" id="CAMXCT010000111">
    <property type="protein sequence ID" value="CAI3973967.1"/>
    <property type="molecule type" value="Genomic_DNA"/>
</dbReference>
<keyword evidence="5" id="KW-1185">Reference proteome</keyword>
<dbReference type="Proteomes" id="UP001152797">
    <property type="component" value="Unassembled WGS sequence"/>
</dbReference>
<reference evidence="3" key="2">
    <citation type="submission" date="2024-04" db="EMBL/GenBank/DDBJ databases">
        <authorList>
            <person name="Chen Y."/>
            <person name="Shah S."/>
            <person name="Dougan E. K."/>
            <person name="Thang M."/>
            <person name="Chan C."/>
        </authorList>
    </citation>
    <scope>NUCLEOTIDE SEQUENCE [LARGE SCALE GENOMIC DNA]</scope>
</reference>
<evidence type="ECO:0000313" key="4">
    <source>
        <dbReference type="EMBL" id="CAL4761279.1"/>
    </source>
</evidence>
<dbReference type="EMBL" id="CAMXCT030000111">
    <property type="protein sequence ID" value="CAL4761279.1"/>
    <property type="molecule type" value="Genomic_DNA"/>
</dbReference>
<proteinExistence type="predicted"/>
<keyword evidence="1" id="KW-0175">Coiled coil</keyword>
<feature type="coiled-coil region" evidence="1">
    <location>
        <begin position="465"/>
        <end position="492"/>
    </location>
</feature>
<protein>
    <submittedName>
        <fullName evidence="4">Endonuclease/exonuclease/phosphatase domain-containing protein</fullName>
    </submittedName>
</protein>